<name>A0AA38M0A0_9CUCU</name>
<organism evidence="1 2">
    <name type="scientific">Zophobas morio</name>
    <dbReference type="NCBI Taxonomy" id="2755281"/>
    <lineage>
        <taxon>Eukaryota</taxon>
        <taxon>Metazoa</taxon>
        <taxon>Ecdysozoa</taxon>
        <taxon>Arthropoda</taxon>
        <taxon>Hexapoda</taxon>
        <taxon>Insecta</taxon>
        <taxon>Pterygota</taxon>
        <taxon>Neoptera</taxon>
        <taxon>Endopterygota</taxon>
        <taxon>Coleoptera</taxon>
        <taxon>Polyphaga</taxon>
        <taxon>Cucujiformia</taxon>
        <taxon>Tenebrionidae</taxon>
        <taxon>Zophobas</taxon>
    </lineage>
</organism>
<evidence type="ECO:0000313" key="1">
    <source>
        <dbReference type="EMBL" id="KAJ3639068.1"/>
    </source>
</evidence>
<keyword evidence="2" id="KW-1185">Reference proteome</keyword>
<proteinExistence type="predicted"/>
<accession>A0AA38M0A0</accession>
<gene>
    <name evidence="1" type="ORF">Zmor_004438</name>
</gene>
<dbReference type="EMBL" id="JALNTZ010000018">
    <property type="protein sequence ID" value="KAJ3639068.1"/>
    <property type="molecule type" value="Genomic_DNA"/>
</dbReference>
<dbReference type="Proteomes" id="UP001168821">
    <property type="component" value="Unassembled WGS sequence"/>
</dbReference>
<comment type="caution">
    <text evidence="1">The sequence shown here is derived from an EMBL/GenBank/DDBJ whole genome shotgun (WGS) entry which is preliminary data.</text>
</comment>
<sequence length="113" mass="12430">MSASHRVPERVDPELGIRVRTSCATRTICQCSRVRTTRSVIIEAFGTPFAYVIRDITSGSGHAAFRTGAARRGGGEGSAWKGRFCGVGRNAKRAAHETLKWGISFRWKYRGSN</sequence>
<reference evidence="1" key="1">
    <citation type="journal article" date="2023" name="G3 (Bethesda)">
        <title>Whole genome assemblies of Zophobas morio and Tenebrio molitor.</title>
        <authorList>
            <person name="Kaur S."/>
            <person name="Stinson S.A."/>
            <person name="diCenzo G.C."/>
        </authorList>
    </citation>
    <scope>NUCLEOTIDE SEQUENCE</scope>
    <source>
        <strain evidence="1">QUZm001</strain>
    </source>
</reference>
<dbReference type="AlphaFoldDB" id="A0AA38M0A0"/>
<protein>
    <submittedName>
        <fullName evidence="1">Uncharacterized protein</fullName>
    </submittedName>
</protein>
<evidence type="ECO:0000313" key="2">
    <source>
        <dbReference type="Proteomes" id="UP001168821"/>
    </source>
</evidence>